<evidence type="ECO:0000313" key="3">
    <source>
        <dbReference type="Proteomes" id="UP001054889"/>
    </source>
</evidence>
<feature type="domain" description="Reverse transcriptase zinc-binding" evidence="1">
    <location>
        <begin position="78"/>
        <end position="134"/>
    </location>
</feature>
<reference evidence="2" key="1">
    <citation type="journal article" date="2018" name="DNA Res.">
        <title>Multiple hybrid de novo genome assembly of finger millet, an orphan allotetraploid crop.</title>
        <authorList>
            <person name="Hatakeyama M."/>
            <person name="Aluri S."/>
            <person name="Balachadran M.T."/>
            <person name="Sivarajan S.R."/>
            <person name="Patrignani A."/>
            <person name="Gruter S."/>
            <person name="Poveda L."/>
            <person name="Shimizu-Inatsugi R."/>
            <person name="Baeten J."/>
            <person name="Francoijs K.J."/>
            <person name="Nataraja K.N."/>
            <person name="Reddy Y.A.N."/>
            <person name="Phadnis S."/>
            <person name="Ravikumar R.L."/>
            <person name="Schlapbach R."/>
            <person name="Sreeman S.M."/>
            <person name="Shimizu K.K."/>
        </authorList>
    </citation>
    <scope>NUCLEOTIDE SEQUENCE</scope>
</reference>
<reference evidence="2" key="2">
    <citation type="submission" date="2021-12" db="EMBL/GenBank/DDBJ databases">
        <title>Resequencing data analysis of finger millet.</title>
        <authorList>
            <person name="Hatakeyama M."/>
            <person name="Aluri S."/>
            <person name="Balachadran M.T."/>
            <person name="Sivarajan S.R."/>
            <person name="Poveda L."/>
            <person name="Shimizu-Inatsugi R."/>
            <person name="Schlapbach R."/>
            <person name="Sreeman S.M."/>
            <person name="Shimizu K.K."/>
        </authorList>
    </citation>
    <scope>NUCLEOTIDE SEQUENCE</scope>
</reference>
<gene>
    <name evidence="2" type="primary">gb00357</name>
    <name evidence="2" type="ORF">PR202_gb00357</name>
</gene>
<sequence>MEKLAPEVFAVILPRIRQTRTVAEALHGEVWIQDIQRGGGLSWQGITEFLQLWDCLMEITLSEQEDHHIWRLNGSGTYSSKSAYKAFFNGSITFEPWCRLWKSWAPPKCKFFLWLAIRNRCWTADKLAKRRLNHPK</sequence>
<proteinExistence type="predicted"/>
<comment type="caution">
    <text evidence="2">The sequence shown here is derived from an EMBL/GenBank/DDBJ whole genome shotgun (WGS) entry which is preliminary data.</text>
</comment>
<protein>
    <recommendedName>
        <fullName evidence="1">Reverse transcriptase zinc-binding domain-containing protein</fullName>
    </recommendedName>
</protein>
<dbReference type="AlphaFoldDB" id="A0AAV5DU32"/>
<evidence type="ECO:0000259" key="1">
    <source>
        <dbReference type="Pfam" id="PF13966"/>
    </source>
</evidence>
<dbReference type="EMBL" id="BQKI01000071">
    <property type="protein sequence ID" value="GJN13632.1"/>
    <property type="molecule type" value="Genomic_DNA"/>
</dbReference>
<evidence type="ECO:0000313" key="2">
    <source>
        <dbReference type="EMBL" id="GJN13632.1"/>
    </source>
</evidence>
<organism evidence="2 3">
    <name type="scientific">Eleusine coracana subsp. coracana</name>
    <dbReference type="NCBI Taxonomy" id="191504"/>
    <lineage>
        <taxon>Eukaryota</taxon>
        <taxon>Viridiplantae</taxon>
        <taxon>Streptophyta</taxon>
        <taxon>Embryophyta</taxon>
        <taxon>Tracheophyta</taxon>
        <taxon>Spermatophyta</taxon>
        <taxon>Magnoliopsida</taxon>
        <taxon>Liliopsida</taxon>
        <taxon>Poales</taxon>
        <taxon>Poaceae</taxon>
        <taxon>PACMAD clade</taxon>
        <taxon>Chloridoideae</taxon>
        <taxon>Cynodonteae</taxon>
        <taxon>Eleusininae</taxon>
        <taxon>Eleusine</taxon>
    </lineage>
</organism>
<name>A0AAV5DU32_ELECO</name>
<dbReference type="InterPro" id="IPR026960">
    <property type="entry name" value="RVT-Znf"/>
</dbReference>
<dbReference type="Proteomes" id="UP001054889">
    <property type="component" value="Unassembled WGS sequence"/>
</dbReference>
<keyword evidence="3" id="KW-1185">Reference proteome</keyword>
<accession>A0AAV5DU32</accession>
<dbReference type="Pfam" id="PF13966">
    <property type="entry name" value="zf-RVT"/>
    <property type="match status" value="1"/>
</dbReference>